<dbReference type="RefSeq" id="WP_212780939.1">
    <property type="nucleotide sequence ID" value="NZ_BMAY01000007.1"/>
</dbReference>
<dbReference type="PROSITE" id="PS51996">
    <property type="entry name" value="TR_MART"/>
    <property type="match status" value="1"/>
</dbReference>
<reference evidence="1" key="1">
    <citation type="submission" date="2020-08" db="EMBL/GenBank/DDBJ databases">
        <title>Taxonomic study for Lactobacillus species isolated from hardwood bark.</title>
        <authorList>
            <person name="Tohno M."/>
            <person name="Tanizawa Y."/>
        </authorList>
    </citation>
    <scope>NUCLEOTIDE SEQUENCE</scope>
    <source>
        <strain evidence="1">B40</strain>
    </source>
</reference>
<protein>
    <submittedName>
        <fullName evidence="1">Uncharacterized protein</fullName>
    </submittedName>
</protein>
<dbReference type="AlphaFoldDB" id="A0A916QIW2"/>
<sequence length="84" mass="9891">MDQLIQDIASSGFYHDKGYISTSKEIYDNDDYFRMVITRSKTGRDVKSFRSDENEVLFARGTTFKFVKQYIEKGKIFVEVEEID</sequence>
<organism evidence="1 2">
    <name type="scientific">Lactobacillus corticis</name>
    <dbReference type="NCBI Taxonomy" id="2201249"/>
    <lineage>
        <taxon>Bacteria</taxon>
        <taxon>Bacillati</taxon>
        <taxon>Bacillota</taxon>
        <taxon>Bacilli</taxon>
        <taxon>Lactobacillales</taxon>
        <taxon>Lactobacillaceae</taxon>
        <taxon>Lactobacillus</taxon>
    </lineage>
</organism>
<name>A0A916QIW2_9LACO</name>
<keyword evidence="2" id="KW-1185">Reference proteome</keyword>
<evidence type="ECO:0000313" key="2">
    <source>
        <dbReference type="Proteomes" id="UP000677218"/>
    </source>
</evidence>
<proteinExistence type="predicted"/>
<dbReference type="Proteomes" id="UP000677218">
    <property type="component" value="Unassembled WGS sequence"/>
</dbReference>
<dbReference type="Gene3D" id="3.90.176.10">
    <property type="entry name" value="Toxin ADP-ribosyltransferase, Chain A, domain 1"/>
    <property type="match status" value="1"/>
</dbReference>
<dbReference type="EMBL" id="BMAY01000007">
    <property type="protein sequence ID" value="GFZ27248.1"/>
    <property type="molecule type" value="Genomic_DNA"/>
</dbReference>
<comment type="caution">
    <text evidence="1">The sequence shown here is derived from an EMBL/GenBank/DDBJ whole genome shotgun (WGS) entry which is preliminary data.</text>
</comment>
<evidence type="ECO:0000313" key="1">
    <source>
        <dbReference type="EMBL" id="GFZ27248.1"/>
    </source>
</evidence>
<accession>A0A916QIW2</accession>
<dbReference type="SUPFAM" id="SSF56399">
    <property type="entry name" value="ADP-ribosylation"/>
    <property type="match status" value="1"/>
</dbReference>
<gene>
    <name evidence="1" type="ORF">LCB40_11280</name>
</gene>